<proteinExistence type="predicted"/>
<dbReference type="InterPro" id="IPR023885">
    <property type="entry name" value="4Fe4S-binding_SPASM_dom"/>
</dbReference>
<evidence type="ECO:0000259" key="7">
    <source>
        <dbReference type="PROSITE" id="PS51918"/>
    </source>
</evidence>
<dbReference type="PANTHER" id="PTHR43787:SF3">
    <property type="entry name" value="ARYLSULFATASE REGULATORY PROTEIN"/>
    <property type="match status" value="1"/>
</dbReference>
<accession>A0A1D9MLK9</accession>
<dbReference type="PROSITE" id="PS51918">
    <property type="entry name" value="RADICAL_SAM"/>
    <property type="match status" value="1"/>
</dbReference>
<dbReference type="UniPathway" id="UPA00782"/>
<keyword evidence="2" id="KW-0004">4Fe-4S</keyword>
<gene>
    <name evidence="8" type="ORF">BK816_07285</name>
</gene>
<dbReference type="GO" id="GO:0046872">
    <property type="term" value="F:metal ion binding"/>
    <property type="evidence" value="ECO:0007669"/>
    <property type="project" value="UniProtKB-KW"/>
</dbReference>
<dbReference type="InterPro" id="IPR007197">
    <property type="entry name" value="rSAM"/>
</dbReference>
<dbReference type="SFLD" id="SFLDS00029">
    <property type="entry name" value="Radical_SAM"/>
    <property type="match status" value="1"/>
</dbReference>
<keyword evidence="6" id="KW-0411">Iron-sulfur</keyword>
<dbReference type="NCBIfam" id="TIGR04085">
    <property type="entry name" value="rSAM_more_4Fe4S"/>
    <property type="match status" value="1"/>
</dbReference>
<keyword evidence="5" id="KW-0408">Iron</keyword>
<dbReference type="KEGG" id="avu:BK816_07285"/>
<dbReference type="SUPFAM" id="SSF102114">
    <property type="entry name" value="Radical SAM enzymes"/>
    <property type="match status" value="1"/>
</dbReference>
<evidence type="ECO:0000256" key="5">
    <source>
        <dbReference type="ARBA" id="ARBA00023004"/>
    </source>
</evidence>
<feature type="domain" description="Radical SAM core" evidence="7">
    <location>
        <begin position="93"/>
        <end position="326"/>
    </location>
</feature>
<evidence type="ECO:0000256" key="6">
    <source>
        <dbReference type="ARBA" id="ARBA00023014"/>
    </source>
</evidence>
<name>A0A1D9MLK9_9ACTO</name>
<dbReference type="RefSeq" id="WP_071164582.1">
    <property type="nucleotide sequence ID" value="NZ_CP017812.1"/>
</dbReference>
<dbReference type="InterPro" id="IPR058240">
    <property type="entry name" value="rSAM_sf"/>
</dbReference>
<dbReference type="CDD" id="cd01335">
    <property type="entry name" value="Radical_SAM"/>
    <property type="match status" value="1"/>
</dbReference>
<keyword evidence="9" id="KW-1185">Reference proteome</keyword>
<organism evidence="8 9">
    <name type="scientific">Boudabousia tangfeifanii</name>
    <dbReference type="NCBI Taxonomy" id="1912795"/>
    <lineage>
        <taxon>Bacteria</taxon>
        <taxon>Bacillati</taxon>
        <taxon>Actinomycetota</taxon>
        <taxon>Actinomycetes</taxon>
        <taxon>Actinomycetales</taxon>
        <taxon>Actinomycetaceae</taxon>
        <taxon>Boudabousia</taxon>
    </lineage>
</organism>
<evidence type="ECO:0000256" key="1">
    <source>
        <dbReference type="ARBA" id="ARBA00001966"/>
    </source>
</evidence>
<protein>
    <recommendedName>
        <fullName evidence="7">Radical SAM core domain-containing protein</fullName>
    </recommendedName>
</protein>
<evidence type="ECO:0000313" key="8">
    <source>
        <dbReference type="EMBL" id="AOZ73118.1"/>
    </source>
</evidence>
<dbReference type="OrthoDB" id="9782387at2"/>
<dbReference type="GO" id="GO:0051539">
    <property type="term" value="F:4 iron, 4 sulfur cluster binding"/>
    <property type="evidence" value="ECO:0007669"/>
    <property type="project" value="UniProtKB-KW"/>
</dbReference>
<dbReference type="GO" id="GO:0003824">
    <property type="term" value="F:catalytic activity"/>
    <property type="evidence" value="ECO:0007669"/>
    <property type="project" value="InterPro"/>
</dbReference>
<sequence length="435" mass="49612">MQRKLTQLTDISDSQWSLNPHCITLELGDDEIGLFNPLNSAYAIFPSRNYIDNVEFSVDSETIQDLVDAGLLVPTSEDAWEEYLARRDLVRYNEEKLSVVIYLGYDCNLGCPYCYENGIARKQQLTMSNAAAIIKSINMLLSNHVKMLDLCFIGGEPLMYRDIYETIFDSIQKPENYSCQIVTNGTLLDREAIESLVRRGIWDLQITLDGDKESHDASRPYLENPGESSFADIMKNIHMIEAADPRFRVTVNCNLSEYTTDGVPGLLEALQSQNFRGDLVFSYVFQAGSTDFEGVLAKKGTVWRDCVLQAEKYGYHSPAFRRVGYVACPMYGDDYYIVGPDGYTYSCLNGIGRFPYKAGLFSNPFSSEFRYFRAKRIEANPTPMKICRYCEYLSICHGNCTYLNENNGFDCPKKSWERNEKEVLKEHIMSDSEIL</sequence>
<evidence type="ECO:0000256" key="3">
    <source>
        <dbReference type="ARBA" id="ARBA00022691"/>
    </source>
</evidence>
<keyword evidence="3" id="KW-0949">S-adenosyl-L-methionine</keyword>
<comment type="cofactor">
    <cofactor evidence="1">
        <name>[4Fe-4S] cluster</name>
        <dbReference type="ChEBI" id="CHEBI:49883"/>
    </cofactor>
</comment>
<dbReference type="SFLD" id="SFLDG01067">
    <property type="entry name" value="SPASM/twitch_domain_containing"/>
    <property type="match status" value="1"/>
</dbReference>
<dbReference type="InterPro" id="IPR013785">
    <property type="entry name" value="Aldolase_TIM"/>
</dbReference>
<evidence type="ECO:0000256" key="4">
    <source>
        <dbReference type="ARBA" id="ARBA00022723"/>
    </source>
</evidence>
<dbReference type="Gene3D" id="3.20.20.70">
    <property type="entry name" value="Aldolase class I"/>
    <property type="match status" value="1"/>
</dbReference>
<dbReference type="Proteomes" id="UP000176288">
    <property type="component" value="Chromosome"/>
</dbReference>
<dbReference type="AlphaFoldDB" id="A0A1D9MLK9"/>
<dbReference type="STRING" id="1912795.BK816_07285"/>
<evidence type="ECO:0000313" key="9">
    <source>
        <dbReference type="Proteomes" id="UP000176288"/>
    </source>
</evidence>
<dbReference type="PANTHER" id="PTHR43787">
    <property type="entry name" value="FEMO COFACTOR BIOSYNTHESIS PROTEIN NIFB-RELATED"/>
    <property type="match status" value="1"/>
</dbReference>
<dbReference type="EMBL" id="CP017812">
    <property type="protein sequence ID" value="AOZ73118.1"/>
    <property type="molecule type" value="Genomic_DNA"/>
</dbReference>
<dbReference type="Pfam" id="PF04055">
    <property type="entry name" value="Radical_SAM"/>
    <property type="match status" value="1"/>
</dbReference>
<keyword evidence="4" id="KW-0479">Metal-binding</keyword>
<reference evidence="8 9" key="1">
    <citation type="submission" date="2016-10" db="EMBL/GenBank/DDBJ databases">
        <title>Actinomyces aegypiusis sp. nov., isolated from the Aegypius monachus in Qinghai Tibet Plateau China.</title>
        <authorList>
            <person name="Wang Y."/>
        </authorList>
    </citation>
    <scope>NUCLEOTIDE SEQUENCE [LARGE SCALE GENOMIC DNA]</scope>
    <source>
        <strain evidence="8 9">VUL4_3</strain>
    </source>
</reference>
<evidence type="ECO:0000256" key="2">
    <source>
        <dbReference type="ARBA" id="ARBA00022485"/>
    </source>
</evidence>